<feature type="transmembrane region" description="Helical" evidence="1">
    <location>
        <begin position="213"/>
        <end position="233"/>
    </location>
</feature>
<comment type="caution">
    <text evidence="3">The sequence shown here is derived from an EMBL/GenBank/DDBJ whole genome shotgun (WGS) entry which is preliminary data.</text>
</comment>
<feature type="transmembrane region" description="Helical" evidence="1">
    <location>
        <begin position="239"/>
        <end position="261"/>
    </location>
</feature>
<dbReference type="Pfam" id="PF00892">
    <property type="entry name" value="EamA"/>
    <property type="match status" value="1"/>
</dbReference>
<reference evidence="3 4" key="1">
    <citation type="submission" date="2019-02" db="EMBL/GenBank/DDBJ databases">
        <title>Isolation and identification of novel species under the genus Muribaculum.</title>
        <authorList>
            <person name="Miyake S."/>
            <person name="Ding Y."/>
            <person name="Low A."/>
            <person name="Soh M."/>
            <person name="Seedorf H."/>
        </authorList>
    </citation>
    <scope>NUCLEOTIDE SEQUENCE [LARGE SCALE GENOMIC DNA]</scope>
    <source>
        <strain evidence="3 4">TLL-A3</strain>
    </source>
</reference>
<proteinExistence type="predicted"/>
<feature type="transmembrane region" description="Helical" evidence="1">
    <location>
        <begin position="273"/>
        <end position="291"/>
    </location>
</feature>
<name>A0A4Z0V725_9BACT</name>
<sequence length="292" mass="32043">MWVLLATLSALCLGFYDVMKKLSVSGNNVLGVLFLNTCFGALFMLPVIIIGISHGNYGLGNTLAGHGYILIKSGIVLGSWLLGYASIKHLPLTIAGPVNASRPVLVLVGALVIFGERLNAWQWTGVIIGFWSLFFISRVGGREGFSLKHSRWVWMAIGATALGAVSALYDKYLLTRFEPLEVQAWYSLYQLVIMGVTLFVIMRVSGVSTPLRWRWTIPLISVFLTVADIAYFYSLSLDGSMIAVVSMIRRGSVIVSFFYGVVALHEKNIRLKLVDLSMLLVGLAFLVVGSLE</sequence>
<dbReference type="RefSeq" id="WP_135470250.1">
    <property type="nucleotide sequence ID" value="NZ_CASJDB010000007.1"/>
</dbReference>
<dbReference type="Proteomes" id="UP000297635">
    <property type="component" value="Unassembled WGS sequence"/>
</dbReference>
<dbReference type="PANTHER" id="PTHR22911:SF137">
    <property type="entry name" value="SOLUTE CARRIER FAMILY 35 MEMBER G2-RELATED"/>
    <property type="match status" value="1"/>
</dbReference>
<dbReference type="EMBL" id="SJSA01000001">
    <property type="protein sequence ID" value="TGG39585.1"/>
    <property type="molecule type" value="Genomic_DNA"/>
</dbReference>
<feature type="transmembrane region" description="Helical" evidence="1">
    <location>
        <begin position="152"/>
        <end position="169"/>
    </location>
</feature>
<protein>
    <submittedName>
        <fullName evidence="3">DMT family transporter</fullName>
    </submittedName>
</protein>
<accession>A0A4Z0V725</accession>
<keyword evidence="1" id="KW-0472">Membrane</keyword>
<keyword evidence="1" id="KW-0812">Transmembrane</keyword>
<feature type="transmembrane region" description="Helical" evidence="1">
    <location>
        <begin position="184"/>
        <end position="201"/>
    </location>
</feature>
<organism evidence="3 4">
    <name type="scientific">Duncaniella freteri</name>
    <dbReference type="NCBI Taxonomy" id="2530391"/>
    <lineage>
        <taxon>Bacteria</taxon>
        <taxon>Pseudomonadati</taxon>
        <taxon>Bacteroidota</taxon>
        <taxon>Bacteroidia</taxon>
        <taxon>Bacteroidales</taxon>
        <taxon>Muribaculaceae</taxon>
        <taxon>Duncaniella</taxon>
    </lineage>
</organism>
<feature type="transmembrane region" description="Helical" evidence="1">
    <location>
        <begin position="30"/>
        <end position="51"/>
    </location>
</feature>
<dbReference type="SUPFAM" id="SSF103481">
    <property type="entry name" value="Multidrug resistance efflux transporter EmrE"/>
    <property type="match status" value="1"/>
</dbReference>
<feature type="domain" description="EamA" evidence="2">
    <location>
        <begin position="1"/>
        <end position="137"/>
    </location>
</feature>
<gene>
    <name evidence="3" type="ORF">EZ315_02270</name>
</gene>
<keyword evidence="1" id="KW-1133">Transmembrane helix</keyword>
<keyword evidence="4" id="KW-1185">Reference proteome</keyword>
<dbReference type="InterPro" id="IPR000620">
    <property type="entry name" value="EamA_dom"/>
</dbReference>
<dbReference type="InterPro" id="IPR037185">
    <property type="entry name" value="EmrE-like"/>
</dbReference>
<feature type="transmembrane region" description="Helical" evidence="1">
    <location>
        <begin position="63"/>
        <end position="82"/>
    </location>
</feature>
<evidence type="ECO:0000313" key="4">
    <source>
        <dbReference type="Proteomes" id="UP000297635"/>
    </source>
</evidence>
<dbReference type="GeneID" id="82148600"/>
<evidence type="ECO:0000313" key="3">
    <source>
        <dbReference type="EMBL" id="TGG39585.1"/>
    </source>
</evidence>
<dbReference type="AlphaFoldDB" id="A0A4Z0V725"/>
<evidence type="ECO:0000256" key="1">
    <source>
        <dbReference type="SAM" id="Phobius"/>
    </source>
</evidence>
<dbReference type="GO" id="GO:0016020">
    <property type="term" value="C:membrane"/>
    <property type="evidence" value="ECO:0007669"/>
    <property type="project" value="InterPro"/>
</dbReference>
<evidence type="ECO:0000259" key="2">
    <source>
        <dbReference type="Pfam" id="PF00892"/>
    </source>
</evidence>
<feature type="transmembrane region" description="Helical" evidence="1">
    <location>
        <begin position="120"/>
        <end position="140"/>
    </location>
</feature>
<dbReference type="PANTHER" id="PTHR22911">
    <property type="entry name" value="ACYL-MALONYL CONDENSING ENZYME-RELATED"/>
    <property type="match status" value="1"/>
</dbReference>